<evidence type="ECO:0000313" key="3">
    <source>
        <dbReference type="EMBL" id="GIN94933.1"/>
    </source>
</evidence>
<name>A0ABQ4KSC3_SIMTE</name>
<feature type="domain" description="Initiator Rep protein WH1" evidence="2">
    <location>
        <begin position="18"/>
        <end position="61"/>
    </location>
</feature>
<keyword evidence="4" id="KW-1185">Reference proteome</keyword>
<dbReference type="EMBL" id="BORJ01000001">
    <property type="protein sequence ID" value="GIN94933.1"/>
    <property type="molecule type" value="Genomic_DNA"/>
</dbReference>
<dbReference type="InterPro" id="IPR036390">
    <property type="entry name" value="WH_DNA-bd_sf"/>
</dbReference>
<accession>A0ABQ4KSC3</accession>
<dbReference type="InterPro" id="IPR000525">
    <property type="entry name" value="Initiator_Rep_WH1"/>
</dbReference>
<dbReference type="SUPFAM" id="SSF46785">
    <property type="entry name" value="Winged helix' DNA-binding domain"/>
    <property type="match status" value="1"/>
</dbReference>
<comment type="similarity">
    <text evidence="1">Belongs to the initiator RepB protein family.</text>
</comment>
<comment type="caution">
    <text evidence="3">The sequence shown here is derived from an EMBL/GenBank/DDBJ whole genome shotgun (WGS) entry which is preliminary data.</text>
</comment>
<gene>
    <name evidence="3" type="ORF">J6TS1_08030</name>
</gene>
<dbReference type="Gene3D" id="1.10.10.10">
    <property type="entry name" value="Winged helix-like DNA-binding domain superfamily/Winged helix DNA-binding domain"/>
    <property type="match status" value="1"/>
</dbReference>
<evidence type="ECO:0000256" key="1">
    <source>
        <dbReference type="ARBA" id="ARBA00038283"/>
    </source>
</evidence>
<proteinExistence type="inferred from homology"/>
<organism evidence="3 4">
    <name type="scientific">Siminovitchia terrae</name>
    <name type="common">Bacillus terrae</name>
    <dbReference type="NCBI Taxonomy" id="1914933"/>
    <lineage>
        <taxon>Bacteria</taxon>
        <taxon>Bacillati</taxon>
        <taxon>Bacillota</taxon>
        <taxon>Bacilli</taxon>
        <taxon>Bacillales</taxon>
        <taxon>Bacillaceae</taxon>
        <taxon>Siminovitchia</taxon>
    </lineage>
</organism>
<sequence length="67" mass="7407">MSLFMASIELVEPSKDNIVTKSNVLIEANYKLGVVEQKIILVLASNIQPSDDDFKTYTFPIGIGPFC</sequence>
<protein>
    <recommendedName>
        <fullName evidence="2">Initiator Rep protein WH1 domain-containing protein</fullName>
    </recommendedName>
</protein>
<evidence type="ECO:0000259" key="2">
    <source>
        <dbReference type="Pfam" id="PF01051"/>
    </source>
</evidence>
<dbReference type="Proteomes" id="UP000680670">
    <property type="component" value="Unassembled WGS sequence"/>
</dbReference>
<dbReference type="InterPro" id="IPR036388">
    <property type="entry name" value="WH-like_DNA-bd_sf"/>
</dbReference>
<dbReference type="Pfam" id="PF01051">
    <property type="entry name" value="Rep3_N"/>
    <property type="match status" value="1"/>
</dbReference>
<evidence type="ECO:0000313" key="4">
    <source>
        <dbReference type="Proteomes" id="UP000680670"/>
    </source>
</evidence>
<reference evidence="3 4" key="1">
    <citation type="submission" date="2021-03" db="EMBL/GenBank/DDBJ databases">
        <title>Antimicrobial resistance genes in bacteria isolated from Japanese honey, and their potential for conferring macrolide and lincosamide resistance in the American foulbrood pathogen Paenibacillus larvae.</title>
        <authorList>
            <person name="Okamoto M."/>
            <person name="Kumagai M."/>
            <person name="Kanamori H."/>
            <person name="Takamatsu D."/>
        </authorList>
    </citation>
    <scope>NUCLEOTIDE SEQUENCE [LARGE SCALE GENOMIC DNA]</scope>
    <source>
        <strain evidence="3 4">J6TS1</strain>
    </source>
</reference>